<name>A0A9P1BUE4_9DINO</name>
<dbReference type="EMBL" id="CAMXCT030000502">
    <property type="protein sequence ID" value="CAL4766962.1"/>
    <property type="molecule type" value="Genomic_DNA"/>
</dbReference>
<proteinExistence type="predicted"/>
<dbReference type="AlphaFoldDB" id="A0A9P1BUE4"/>
<dbReference type="EMBL" id="CAMXCT020000502">
    <property type="protein sequence ID" value="CAL1133025.1"/>
    <property type="molecule type" value="Genomic_DNA"/>
</dbReference>
<comment type="caution">
    <text evidence="1">The sequence shown here is derived from an EMBL/GenBank/DDBJ whole genome shotgun (WGS) entry which is preliminary data.</text>
</comment>
<evidence type="ECO:0000313" key="3">
    <source>
        <dbReference type="EMBL" id="CAL4766962.1"/>
    </source>
</evidence>
<dbReference type="EMBL" id="CAMXCT010000502">
    <property type="protein sequence ID" value="CAI3979650.1"/>
    <property type="molecule type" value="Genomic_DNA"/>
</dbReference>
<evidence type="ECO:0000313" key="2">
    <source>
        <dbReference type="EMBL" id="CAL1133025.1"/>
    </source>
</evidence>
<dbReference type="Proteomes" id="UP001152797">
    <property type="component" value="Unassembled WGS sequence"/>
</dbReference>
<reference evidence="1" key="1">
    <citation type="submission" date="2022-10" db="EMBL/GenBank/DDBJ databases">
        <authorList>
            <person name="Chen Y."/>
            <person name="Dougan E. K."/>
            <person name="Chan C."/>
            <person name="Rhodes N."/>
            <person name="Thang M."/>
        </authorList>
    </citation>
    <scope>NUCLEOTIDE SEQUENCE</scope>
</reference>
<evidence type="ECO:0000313" key="1">
    <source>
        <dbReference type="EMBL" id="CAI3979650.1"/>
    </source>
</evidence>
<keyword evidence="4" id="KW-1185">Reference proteome</keyword>
<sequence length="268" mass="30533">MEDPEQRVMQALKSAPFVVFAKEAPNSLDDFSMDEAFTYFYFSDVMHTFSGLDPSFLTVGRNAKTDFPEDYEAYFADDVDVCKNFAFPRVKLIFEPWRPPLRCAVLATRKTAMRFQDRLYMLGCFAPVDELELGFTEFSTLLPFPERGDLPQPPPAGWYTAAFDQLPNAMVILDDAGEVVVRNQLANDLGELLPLAIRLGQETVKATDLVDPARRYWHLRKVFPGAKRPMRIWLWRFGSQLNAMALCLKPIEADVMERAQVATDVLSK</sequence>
<evidence type="ECO:0000313" key="4">
    <source>
        <dbReference type="Proteomes" id="UP001152797"/>
    </source>
</evidence>
<reference evidence="2" key="2">
    <citation type="submission" date="2024-04" db="EMBL/GenBank/DDBJ databases">
        <authorList>
            <person name="Chen Y."/>
            <person name="Shah S."/>
            <person name="Dougan E. K."/>
            <person name="Thang M."/>
            <person name="Chan C."/>
        </authorList>
    </citation>
    <scope>NUCLEOTIDE SEQUENCE [LARGE SCALE GENOMIC DNA]</scope>
</reference>
<keyword evidence="3" id="KW-0346">Stress response</keyword>
<gene>
    <name evidence="1" type="ORF">C1SCF055_LOCUS7587</name>
</gene>
<protein>
    <submittedName>
        <fullName evidence="3">Heat shock protein-like pss1</fullName>
    </submittedName>
</protein>
<accession>A0A9P1BUE4</accession>
<dbReference type="OrthoDB" id="431859at2759"/>
<organism evidence="1">
    <name type="scientific">Cladocopium goreaui</name>
    <dbReference type="NCBI Taxonomy" id="2562237"/>
    <lineage>
        <taxon>Eukaryota</taxon>
        <taxon>Sar</taxon>
        <taxon>Alveolata</taxon>
        <taxon>Dinophyceae</taxon>
        <taxon>Suessiales</taxon>
        <taxon>Symbiodiniaceae</taxon>
        <taxon>Cladocopium</taxon>
    </lineage>
</organism>